<evidence type="ECO:0008006" key="6">
    <source>
        <dbReference type="Google" id="ProtNLM"/>
    </source>
</evidence>
<sequence length="253" mass="28773">MSDMIRNLVALLFIVAGAVLVLANFDIIYFDASDAWNLLLPLIFIVFGLKWFADDIRKRRGSWVGGSFLVVFGVLLLLGYFGIIHFSFSDVFKLWPLLIIYIGFSIIGKSGRGFNIVFMSDGKKSKEFTSKKKRNRFSIGDYEYKNPNWKVEPMDLFNAAGNYYIDFTKAFIPEKEIPITINSWAGDVQILMPENLAFRIDASVKAGEINILGRTDDGVNQHMYYSSTDYESAVRKLDIRLKLKAGSIRVDKV</sequence>
<dbReference type="InterPro" id="IPR054331">
    <property type="entry name" value="LiaF_TM"/>
</dbReference>
<feature type="domain" description="Cell wall-active antibiotics response LiaF-like C-terminal" evidence="2">
    <location>
        <begin position="139"/>
        <end position="250"/>
    </location>
</feature>
<evidence type="ECO:0000256" key="1">
    <source>
        <dbReference type="SAM" id="Phobius"/>
    </source>
</evidence>
<protein>
    <recommendedName>
        <fullName evidence="6">Cell wall-active antibiotics response LiaF-like C-terminal domain-containing protein</fullName>
    </recommendedName>
</protein>
<organism evidence="4 5">
    <name type="scientific">Virgibacillus oceani</name>
    <dbReference type="NCBI Taxonomy" id="1479511"/>
    <lineage>
        <taxon>Bacteria</taxon>
        <taxon>Bacillati</taxon>
        <taxon>Bacillota</taxon>
        <taxon>Bacilli</taxon>
        <taxon>Bacillales</taxon>
        <taxon>Bacillaceae</taxon>
        <taxon>Virgibacillus</taxon>
    </lineage>
</organism>
<evidence type="ECO:0000313" key="4">
    <source>
        <dbReference type="EMBL" id="GGG75019.1"/>
    </source>
</evidence>
<evidence type="ECO:0000259" key="3">
    <source>
        <dbReference type="Pfam" id="PF22570"/>
    </source>
</evidence>
<feature type="transmembrane region" description="Helical" evidence="1">
    <location>
        <begin position="35"/>
        <end position="53"/>
    </location>
</feature>
<dbReference type="Proteomes" id="UP000622860">
    <property type="component" value="Unassembled WGS sequence"/>
</dbReference>
<accession>A0A917HD31</accession>
<keyword evidence="1" id="KW-1133">Transmembrane helix</keyword>
<feature type="transmembrane region" description="Helical" evidence="1">
    <location>
        <begin position="65"/>
        <end position="88"/>
    </location>
</feature>
<keyword evidence="5" id="KW-1185">Reference proteome</keyword>
<reference evidence="4" key="1">
    <citation type="journal article" date="2014" name="Int. J. Syst. Evol. Microbiol.">
        <title>Complete genome sequence of Corynebacterium casei LMG S-19264T (=DSM 44701T), isolated from a smear-ripened cheese.</title>
        <authorList>
            <consortium name="US DOE Joint Genome Institute (JGI-PGF)"/>
            <person name="Walter F."/>
            <person name="Albersmeier A."/>
            <person name="Kalinowski J."/>
            <person name="Ruckert C."/>
        </authorList>
    </citation>
    <scope>NUCLEOTIDE SEQUENCE</scope>
    <source>
        <strain evidence="4">CGMCC 1.12754</strain>
    </source>
</reference>
<feature type="transmembrane region" description="Helical" evidence="1">
    <location>
        <begin position="94"/>
        <end position="118"/>
    </location>
</feature>
<name>A0A917HD31_9BACI</name>
<dbReference type="AlphaFoldDB" id="A0A917HD31"/>
<keyword evidence="1" id="KW-0472">Membrane</keyword>
<evidence type="ECO:0000259" key="2">
    <source>
        <dbReference type="Pfam" id="PF09922"/>
    </source>
</evidence>
<dbReference type="InterPro" id="IPR047793">
    <property type="entry name" value="LiaF_C"/>
</dbReference>
<dbReference type="Pfam" id="PF09922">
    <property type="entry name" value="LiaF-like_C"/>
    <property type="match status" value="1"/>
</dbReference>
<dbReference type="InterPro" id="IPR016975">
    <property type="entry name" value="Cell_wall_LiaF"/>
</dbReference>
<dbReference type="InterPro" id="IPR024425">
    <property type="entry name" value="LiaF-like_C"/>
</dbReference>
<dbReference type="Pfam" id="PF22570">
    <property type="entry name" value="LiaF-TM"/>
    <property type="match status" value="1"/>
</dbReference>
<dbReference type="EMBL" id="BMFR01000007">
    <property type="protein sequence ID" value="GGG75019.1"/>
    <property type="molecule type" value="Genomic_DNA"/>
</dbReference>
<dbReference type="NCBIfam" id="NF040535">
    <property type="entry name" value="LiaF_C_term"/>
    <property type="match status" value="1"/>
</dbReference>
<proteinExistence type="predicted"/>
<feature type="domain" description="LiaF transmembrane" evidence="3">
    <location>
        <begin position="9"/>
        <end position="112"/>
    </location>
</feature>
<reference evidence="4" key="2">
    <citation type="submission" date="2020-09" db="EMBL/GenBank/DDBJ databases">
        <authorList>
            <person name="Sun Q."/>
            <person name="Zhou Y."/>
        </authorList>
    </citation>
    <scope>NUCLEOTIDE SEQUENCE</scope>
    <source>
        <strain evidence="4">CGMCC 1.12754</strain>
    </source>
</reference>
<gene>
    <name evidence="4" type="ORF">GCM10011398_19750</name>
</gene>
<dbReference type="PIRSF" id="PIRSF031509">
    <property type="entry name" value="Cell_wall_LiaF/YvqF"/>
    <property type="match status" value="1"/>
</dbReference>
<keyword evidence="1" id="KW-0812">Transmembrane</keyword>
<dbReference type="GO" id="GO:0016020">
    <property type="term" value="C:membrane"/>
    <property type="evidence" value="ECO:0007669"/>
    <property type="project" value="InterPro"/>
</dbReference>
<comment type="caution">
    <text evidence="4">The sequence shown here is derived from an EMBL/GenBank/DDBJ whole genome shotgun (WGS) entry which is preliminary data.</text>
</comment>
<evidence type="ECO:0000313" key="5">
    <source>
        <dbReference type="Proteomes" id="UP000622860"/>
    </source>
</evidence>